<organism evidence="1">
    <name type="scientific">Arundo donax</name>
    <name type="common">Giant reed</name>
    <name type="synonym">Donax arundinaceus</name>
    <dbReference type="NCBI Taxonomy" id="35708"/>
    <lineage>
        <taxon>Eukaryota</taxon>
        <taxon>Viridiplantae</taxon>
        <taxon>Streptophyta</taxon>
        <taxon>Embryophyta</taxon>
        <taxon>Tracheophyta</taxon>
        <taxon>Spermatophyta</taxon>
        <taxon>Magnoliopsida</taxon>
        <taxon>Liliopsida</taxon>
        <taxon>Poales</taxon>
        <taxon>Poaceae</taxon>
        <taxon>PACMAD clade</taxon>
        <taxon>Arundinoideae</taxon>
        <taxon>Arundineae</taxon>
        <taxon>Arundo</taxon>
    </lineage>
</organism>
<reference evidence="1" key="1">
    <citation type="submission" date="2014-09" db="EMBL/GenBank/DDBJ databases">
        <authorList>
            <person name="Magalhaes I.L.F."/>
            <person name="Oliveira U."/>
            <person name="Santos F.R."/>
            <person name="Vidigal T.H.D.A."/>
            <person name="Brescovit A.D."/>
            <person name="Santos A.J."/>
        </authorList>
    </citation>
    <scope>NUCLEOTIDE SEQUENCE</scope>
    <source>
        <tissue evidence="1">Shoot tissue taken approximately 20 cm above the soil surface</tissue>
    </source>
</reference>
<proteinExistence type="predicted"/>
<dbReference type="EMBL" id="GBRH01218701">
    <property type="protein sequence ID" value="JAD79194.1"/>
    <property type="molecule type" value="Transcribed_RNA"/>
</dbReference>
<name>A0A0A9CSA7_ARUDO</name>
<evidence type="ECO:0000313" key="1">
    <source>
        <dbReference type="EMBL" id="JAD79194.1"/>
    </source>
</evidence>
<sequence>MIDCDFSLPFLPYSQIPKFHIAYSHGFALLKTLDYLNVCSCFSVVCFLNRQTDTTVAFLFDCKLIFLFSIV</sequence>
<protein>
    <submittedName>
        <fullName evidence="1">Uncharacterized protein</fullName>
    </submittedName>
</protein>
<accession>A0A0A9CSA7</accession>
<reference evidence="1" key="2">
    <citation type="journal article" date="2015" name="Data Brief">
        <title>Shoot transcriptome of the giant reed, Arundo donax.</title>
        <authorList>
            <person name="Barrero R.A."/>
            <person name="Guerrero F.D."/>
            <person name="Moolhuijzen P."/>
            <person name="Goolsby J.A."/>
            <person name="Tidwell J."/>
            <person name="Bellgard S.E."/>
            <person name="Bellgard M.I."/>
        </authorList>
    </citation>
    <scope>NUCLEOTIDE SEQUENCE</scope>
    <source>
        <tissue evidence="1">Shoot tissue taken approximately 20 cm above the soil surface</tissue>
    </source>
</reference>
<dbReference type="AlphaFoldDB" id="A0A0A9CSA7"/>